<evidence type="ECO:0000256" key="3">
    <source>
        <dbReference type="ARBA" id="ARBA00022723"/>
    </source>
</evidence>
<comment type="catalytic activity">
    <reaction evidence="7">
        <text>isochorismate + 2-oxoglutarate + H(+) = 5-enolpyruvoyl-6-hydroxy-2-succinyl-cyclohex-3-ene-1-carboxylate + CO2</text>
        <dbReference type="Rhea" id="RHEA:25593"/>
        <dbReference type="ChEBI" id="CHEBI:15378"/>
        <dbReference type="ChEBI" id="CHEBI:16526"/>
        <dbReference type="ChEBI" id="CHEBI:16810"/>
        <dbReference type="ChEBI" id="CHEBI:29780"/>
        <dbReference type="ChEBI" id="CHEBI:58818"/>
        <dbReference type="EC" id="2.2.1.9"/>
    </reaction>
</comment>
<dbReference type="UniPathway" id="UPA00079"/>
<protein>
    <recommendedName>
        <fullName evidence="7">2-succinyl-5-enolpyruvyl-6-hydroxy-3-cyclohexene-1-carboxylate synthase</fullName>
        <shortName evidence="7">SEPHCHC synthase</shortName>
        <ecNumber evidence="7">2.2.1.9</ecNumber>
    </recommendedName>
    <alternativeName>
        <fullName evidence="7">Menaquinone biosynthesis protein MenD</fullName>
    </alternativeName>
</protein>
<organism evidence="11 12">
    <name type="scientific">Ferrimonas balearica (strain DSM 9799 / CCM 4581 / KCTC 23876 / PAT)</name>
    <dbReference type="NCBI Taxonomy" id="550540"/>
    <lineage>
        <taxon>Bacteria</taxon>
        <taxon>Pseudomonadati</taxon>
        <taxon>Pseudomonadota</taxon>
        <taxon>Gammaproteobacteria</taxon>
        <taxon>Alteromonadales</taxon>
        <taxon>Ferrimonadaceae</taxon>
        <taxon>Ferrimonas</taxon>
    </lineage>
</organism>
<evidence type="ECO:0000256" key="2">
    <source>
        <dbReference type="ARBA" id="ARBA00022679"/>
    </source>
</evidence>
<sequence length="569" mass="61731">MNTSHCAELNLLWARLMLEELHRLGVRHLCLAPGSRSTPLTLAAAGHDGFQRHTHFDERGLGFAALGLAKASQSPVAIITTSGTAVANLYPAVIEAYQTGVPLVVLSGDRPPELIACGANQAIIQPAIFANYARRLDLPTPSLEIPPQTLLAQLDQVMVDLDRPLHINCMYREPLYPEGLDAPFETYLTPLSEWRKTAEPWAATPAMSRSALPSADDCCSFAQGKGIIVVGTLGPHQQPEQILALARRLGWPILADAQSQLRQAEGVVHHIDQLMHHPKALKLLGKAEHLLLIGGRLLSKRLMSFIAQHPWQAFWHYMGHAENLDPAHLRKRRFVGSLPMLAALPWPLLPGSGWADALESYSDEVERLAAEQHDQGALTELSAVRLLSRQLGADQQLFIGNSLPIRLFDMLAAPGDAPAIFTNRGASGIDGLLATSCGVAMAEGKPTVLVVGDLSLLHDLNSLALARSLTSPLVVMVLNNDGGSIFNMLPVPSDALRQQYYRLGHGFGFEGAASQFHLPYQRPDSLDALQQALSEGLQRDGASVIEVVVPPNESAELIVEMARQIRGDD</sequence>
<proteinExistence type="inferred from homology"/>
<evidence type="ECO:0000256" key="4">
    <source>
        <dbReference type="ARBA" id="ARBA00022842"/>
    </source>
</evidence>
<reference evidence="11 12" key="1">
    <citation type="journal article" date="2010" name="Stand. Genomic Sci.">
        <title>Complete genome sequence of Ferrimonas balearica type strain (PAT).</title>
        <authorList>
            <person name="Nolan M."/>
            <person name="Sikorski J."/>
            <person name="Davenport K."/>
            <person name="Lucas S."/>
            <person name="Glavina Del Rio T."/>
            <person name="Tice H."/>
            <person name="Cheng J."/>
            <person name="Goodwin L."/>
            <person name="Pitluck S."/>
            <person name="Liolios K."/>
            <person name="Ivanova N."/>
            <person name="Mavromatis K."/>
            <person name="Ovchinnikova G."/>
            <person name="Pati A."/>
            <person name="Chen A."/>
            <person name="Palaniappan K."/>
            <person name="Land M."/>
            <person name="Hauser L."/>
            <person name="Chang Y."/>
            <person name="Jeffries C."/>
            <person name="Tapia R."/>
            <person name="Brettin T."/>
            <person name="Detter J."/>
            <person name="Han C."/>
            <person name="Yasawong M."/>
            <person name="Rohde M."/>
            <person name="Tindall B."/>
            <person name="Goker M."/>
            <person name="Woyke T."/>
            <person name="Bristow J."/>
            <person name="Eisen J."/>
            <person name="Markowitz V."/>
            <person name="Hugenholtz P."/>
            <person name="Kyrpides N."/>
            <person name="Klenk H."/>
            <person name="Lapidus A."/>
        </authorList>
    </citation>
    <scope>NUCLEOTIDE SEQUENCE [LARGE SCALE GENOMIC DNA]</scope>
    <source>
        <strain evidence="12">DSM 9799 / CCM 4581 / KCTC 23876 / PAT</strain>
    </source>
</reference>
<dbReference type="PANTHER" id="PTHR42916:SF1">
    <property type="entry name" value="PROTEIN PHYLLO, CHLOROPLASTIC"/>
    <property type="match status" value="1"/>
</dbReference>
<comment type="function">
    <text evidence="7">Catalyzes the thiamine diphosphate-dependent decarboxylation of 2-oxoglutarate and the subsequent addition of the resulting succinic semialdehyde-thiamine pyrophosphate anion to isochorismate to yield 2-succinyl-5-enolpyruvyl-6-hydroxy-3-cyclohexene-1-carboxylate (SEPHCHC).</text>
</comment>
<dbReference type="PIRSF" id="PIRSF004983">
    <property type="entry name" value="MenD"/>
    <property type="match status" value="1"/>
</dbReference>
<evidence type="ECO:0000259" key="8">
    <source>
        <dbReference type="Pfam" id="PF02775"/>
    </source>
</evidence>
<dbReference type="KEGG" id="fbl:Fbal_0044"/>
<dbReference type="eggNOG" id="COG1165">
    <property type="taxonomic scope" value="Bacteria"/>
</dbReference>
<dbReference type="InterPro" id="IPR029061">
    <property type="entry name" value="THDP-binding"/>
</dbReference>
<keyword evidence="2 7" id="KW-0808">Transferase</keyword>
<keyword evidence="3 7" id="KW-0479">Metal-binding</keyword>
<dbReference type="OrthoDB" id="9791859at2"/>
<dbReference type="NCBIfam" id="TIGR00173">
    <property type="entry name" value="menD"/>
    <property type="match status" value="1"/>
</dbReference>
<dbReference type="SUPFAM" id="SSF52518">
    <property type="entry name" value="Thiamin diphosphate-binding fold (THDP-binding)"/>
    <property type="match status" value="2"/>
</dbReference>
<dbReference type="AlphaFoldDB" id="E1SVA4"/>
<dbReference type="InterPro" id="IPR004433">
    <property type="entry name" value="MenaQ_synth_MenD"/>
</dbReference>
<dbReference type="Pfam" id="PF16582">
    <property type="entry name" value="TPP_enzyme_M_2"/>
    <property type="match status" value="1"/>
</dbReference>
<evidence type="ECO:0000256" key="6">
    <source>
        <dbReference type="ARBA" id="ARBA00023211"/>
    </source>
</evidence>
<gene>
    <name evidence="7" type="primary">menD</name>
    <name evidence="11" type="ordered locus">Fbal_0044</name>
</gene>
<comment type="pathway">
    <text evidence="7">Quinol/quinone metabolism; menaquinone biosynthesis.</text>
</comment>
<dbReference type="CDD" id="cd07037">
    <property type="entry name" value="TPP_PYR_MenD"/>
    <property type="match status" value="1"/>
</dbReference>
<evidence type="ECO:0000259" key="10">
    <source>
        <dbReference type="Pfam" id="PF16582"/>
    </source>
</evidence>
<dbReference type="GeneID" id="67180292"/>
<evidence type="ECO:0000259" key="9">
    <source>
        <dbReference type="Pfam" id="PF02776"/>
    </source>
</evidence>
<dbReference type="STRING" id="550540.Fbal_0044"/>
<dbReference type="InterPro" id="IPR011766">
    <property type="entry name" value="TPP_enzyme_TPP-bd"/>
</dbReference>
<dbReference type="GO" id="GO:0030976">
    <property type="term" value="F:thiamine pyrophosphate binding"/>
    <property type="evidence" value="ECO:0007669"/>
    <property type="project" value="UniProtKB-UniRule"/>
</dbReference>
<comment type="cofactor">
    <cofactor evidence="7">
        <name>Mg(2+)</name>
        <dbReference type="ChEBI" id="CHEBI:18420"/>
    </cofactor>
    <cofactor evidence="7">
        <name>Mn(2+)</name>
        <dbReference type="ChEBI" id="CHEBI:29035"/>
    </cofactor>
</comment>
<keyword evidence="12" id="KW-1185">Reference proteome</keyword>
<name>E1SVA4_FERBD</name>
<dbReference type="GO" id="GO:0016829">
    <property type="term" value="F:lyase activity"/>
    <property type="evidence" value="ECO:0007669"/>
    <property type="project" value="UniProtKB-KW"/>
</dbReference>
<dbReference type="HOGENOM" id="CLU_006051_3_0_6"/>
<dbReference type="InterPro" id="IPR012001">
    <property type="entry name" value="Thiamin_PyroP_enz_TPP-bd_dom"/>
</dbReference>
<dbReference type="PANTHER" id="PTHR42916">
    <property type="entry name" value="2-SUCCINYL-5-ENOLPYRUVYL-6-HYDROXY-3-CYCLOHEXENE-1-CARBOXYLATE SYNTHASE"/>
    <property type="match status" value="1"/>
</dbReference>
<comment type="subunit">
    <text evidence="7">Homodimer.</text>
</comment>
<keyword evidence="4 7" id="KW-0460">Magnesium</keyword>
<dbReference type="CDD" id="cd02009">
    <property type="entry name" value="TPP_SHCHC_synthase"/>
    <property type="match status" value="1"/>
</dbReference>
<keyword evidence="6 7" id="KW-0464">Manganese</keyword>
<keyword evidence="1 7" id="KW-0474">Menaquinone biosynthesis</keyword>
<comment type="pathway">
    <text evidence="7">Quinol/quinone metabolism; 1,4-dihydroxy-2-naphthoate biosynthesis; 1,4-dihydroxy-2-naphthoate from chorismate: step 2/7.</text>
</comment>
<dbReference type="GO" id="GO:0009234">
    <property type="term" value="P:menaquinone biosynthetic process"/>
    <property type="evidence" value="ECO:0007669"/>
    <property type="project" value="UniProtKB-UniRule"/>
</dbReference>
<evidence type="ECO:0000256" key="5">
    <source>
        <dbReference type="ARBA" id="ARBA00023052"/>
    </source>
</evidence>
<dbReference type="GO" id="GO:0070204">
    <property type="term" value="F:2-succinyl-5-enolpyruvyl-6-hydroxy-3-cyclohexene-1-carboxylic-acid synthase activity"/>
    <property type="evidence" value="ECO:0007669"/>
    <property type="project" value="UniProtKB-UniRule"/>
</dbReference>
<feature type="domain" description="Thiamine pyrophosphate enzyme N-terminal TPP-binding" evidence="9">
    <location>
        <begin position="14"/>
        <end position="118"/>
    </location>
</feature>
<evidence type="ECO:0000313" key="12">
    <source>
        <dbReference type="Proteomes" id="UP000006683"/>
    </source>
</evidence>
<keyword evidence="5 7" id="KW-0786">Thiamine pyrophosphate</keyword>
<dbReference type="GO" id="GO:0030145">
    <property type="term" value="F:manganese ion binding"/>
    <property type="evidence" value="ECO:0007669"/>
    <property type="project" value="UniProtKB-UniRule"/>
</dbReference>
<dbReference type="Gene3D" id="3.40.50.970">
    <property type="match status" value="2"/>
</dbReference>
<feature type="domain" description="Menaquinone biosynthesis protein MenD middle" evidence="10">
    <location>
        <begin position="186"/>
        <end position="399"/>
    </location>
</feature>
<keyword evidence="11" id="KW-0456">Lyase</keyword>
<dbReference type="Pfam" id="PF02776">
    <property type="entry name" value="TPP_enzyme_N"/>
    <property type="match status" value="1"/>
</dbReference>
<dbReference type="RefSeq" id="WP_013343564.1">
    <property type="nucleotide sequence ID" value="NC_014541.1"/>
</dbReference>
<comment type="similarity">
    <text evidence="7">Belongs to the TPP enzyme family. MenD subfamily.</text>
</comment>
<accession>E1SVA4</accession>
<dbReference type="Pfam" id="PF02775">
    <property type="entry name" value="TPP_enzyme_C"/>
    <property type="match status" value="1"/>
</dbReference>
<dbReference type="HAMAP" id="MF_01659">
    <property type="entry name" value="MenD"/>
    <property type="match status" value="1"/>
</dbReference>
<dbReference type="InterPro" id="IPR032264">
    <property type="entry name" value="MenD_middle"/>
</dbReference>
<dbReference type="EMBL" id="CP002209">
    <property type="protein sequence ID" value="ADN74258.1"/>
    <property type="molecule type" value="Genomic_DNA"/>
</dbReference>
<evidence type="ECO:0000256" key="7">
    <source>
        <dbReference type="HAMAP-Rule" id="MF_01659"/>
    </source>
</evidence>
<dbReference type="GO" id="GO:0000287">
    <property type="term" value="F:magnesium ion binding"/>
    <property type="evidence" value="ECO:0007669"/>
    <property type="project" value="UniProtKB-UniRule"/>
</dbReference>
<comment type="cofactor">
    <cofactor evidence="7">
        <name>thiamine diphosphate</name>
        <dbReference type="ChEBI" id="CHEBI:58937"/>
    </cofactor>
    <text evidence="7">Binds 1 thiamine pyrophosphate per subunit.</text>
</comment>
<evidence type="ECO:0000313" key="11">
    <source>
        <dbReference type="EMBL" id="ADN74258.1"/>
    </source>
</evidence>
<evidence type="ECO:0000256" key="1">
    <source>
        <dbReference type="ARBA" id="ARBA00022428"/>
    </source>
</evidence>
<dbReference type="UniPathway" id="UPA01057">
    <property type="reaction ID" value="UER00164"/>
</dbReference>
<dbReference type="Proteomes" id="UP000006683">
    <property type="component" value="Chromosome"/>
</dbReference>
<feature type="domain" description="Thiamine pyrophosphate enzyme TPP-binding" evidence="8">
    <location>
        <begin position="431"/>
        <end position="547"/>
    </location>
</feature>
<dbReference type="EC" id="2.2.1.9" evidence="7"/>
<dbReference type="Gene3D" id="3.40.50.1220">
    <property type="entry name" value="TPP-binding domain"/>
    <property type="match status" value="1"/>
</dbReference>